<evidence type="ECO:0000313" key="2">
    <source>
        <dbReference type="EMBL" id="ELZ31331.1"/>
    </source>
</evidence>
<dbReference type="GO" id="GO:0016740">
    <property type="term" value="F:transferase activity"/>
    <property type="evidence" value="ECO:0007669"/>
    <property type="project" value="UniProtKB-KW"/>
</dbReference>
<dbReference type="EMBL" id="AOIV01000021">
    <property type="protein sequence ID" value="ELZ31331.1"/>
    <property type="molecule type" value="Genomic_DNA"/>
</dbReference>
<dbReference type="FunCoup" id="M0D752">
    <property type="interactions" value="4"/>
</dbReference>
<keyword evidence="3" id="KW-1185">Reference proteome</keyword>
<dbReference type="PANTHER" id="PTHR43685:SF2">
    <property type="entry name" value="GLYCOSYLTRANSFERASE 2-LIKE DOMAIN-CONTAINING PROTEIN"/>
    <property type="match status" value="1"/>
</dbReference>
<dbReference type="InParanoid" id="M0D752"/>
<accession>M0D752</accession>
<dbReference type="CDD" id="cd00761">
    <property type="entry name" value="Glyco_tranf_GTA_type"/>
    <property type="match status" value="1"/>
</dbReference>
<keyword evidence="2" id="KW-0808">Transferase</keyword>
<dbReference type="SUPFAM" id="SSF53448">
    <property type="entry name" value="Nucleotide-diphospho-sugar transferases"/>
    <property type="match status" value="1"/>
</dbReference>
<organism evidence="2 3">
    <name type="scientific">Halogeometricum pallidum JCM 14848</name>
    <dbReference type="NCBI Taxonomy" id="1227487"/>
    <lineage>
        <taxon>Archaea</taxon>
        <taxon>Methanobacteriati</taxon>
        <taxon>Methanobacteriota</taxon>
        <taxon>Stenosarchaea group</taxon>
        <taxon>Halobacteria</taxon>
        <taxon>Halobacteriales</taxon>
        <taxon>Haloferacaceae</taxon>
        <taxon>Halogeometricum</taxon>
    </lineage>
</organism>
<dbReference type="PANTHER" id="PTHR43685">
    <property type="entry name" value="GLYCOSYLTRANSFERASE"/>
    <property type="match status" value="1"/>
</dbReference>
<protein>
    <submittedName>
        <fullName evidence="2">Glycosyl transferase</fullName>
    </submittedName>
</protein>
<dbReference type="Proteomes" id="UP000011513">
    <property type="component" value="Unassembled WGS sequence"/>
</dbReference>
<feature type="domain" description="Glycosyltransferase 2-like" evidence="1">
    <location>
        <begin position="2"/>
        <end position="112"/>
    </location>
</feature>
<dbReference type="Gene3D" id="3.90.550.10">
    <property type="entry name" value="Spore Coat Polysaccharide Biosynthesis Protein SpsA, Chain A"/>
    <property type="match status" value="1"/>
</dbReference>
<sequence>MKSVKAQTYADIEHIVVDDCSEESVADVLARSEVATDDIIIRRHAENQGTMAARNTGIGAASGEYIAFLDDDDEWHPEKIKRQVERARESGAAVIYTGVRQVADGETLSVEIPEVEGQITKDLLTGNPIKSTSTVMVRADIFDEVDGFDRRLTNLDDWEFYIRASTVAEFAGVHDALVTRHHHDAQISLDYEGARDVDVPLMKQKHGYLAETYGVKEPFYGVLEQALGSKAITVGDYRAARKHYTTALRLTHSKTSIIRLMALSGGKYTYSPAQRLHGLLTA</sequence>
<evidence type="ECO:0000259" key="1">
    <source>
        <dbReference type="Pfam" id="PF00535"/>
    </source>
</evidence>
<dbReference type="InterPro" id="IPR001173">
    <property type="entry name" value="Glyco_trans_2-like"/>
</dbReference>
<proteinExistence type="predicted"/>
<name>M0D752_HALPD</name>
<reference evidence="2 3" key="1">
    <citation type="journal article" date="2014" name="PLoS Genet.">
        <title>Phylogenetically driven sequencing of extremely halophilic archaea reveals strategies for static and dynamic osmo-response.</title>
        <authorList>
            <person name="Becker E.A."/>
            <person name="Seitzer P.M."/>
            <person name="Tritt A."/>
            <person name="Larsen D."/>
            <person name="Krusor M."/>
            <person name="Yao A.I."/>
            <person name="Wu D."/>
            <person name="Madern D."/>
            <person name="Eisen J.A."/>
            <person name="Darling A.E."/>
            <person name="Facciotti M.T."/>
        </authorList>
    </citation>
    <scope>NUCLEOTIDE SEQUENCE [LARGE SCALE GENOMIC DNA]</scope>
    <source>
        <strain evidence="2 3">JCM 14848</strain>
    </source>
</reference>
<gene>
    <name evidence="2" type="ORF">C474_08517</name>
</gene>
<comment type="caution">
    <text evidence="2">The sequence shown here is derived from an EMBL/GenBank/DDBJ whole genome shotgun (WGS) entry which is preliminary data.</text>
</comment>
<evidence type="ECO:0000313" key="3">
    <source>
        <dbReference type="Proteomes" id="UP000011513"/>
    </source>
</evidence>
<dbReference type="Pfam" id="PF00535">
    <property type="entry name" value="Glycos_transf_2"/>
    <property type="match status" value="1"/>
</dbReference>
<dbReference type="InterPro" id="IPR029044">
    <property type="entry name" value="Nucleotide-diphossugar_trans"/>
</dbReference>
<dbReference type="eggNOG" id="arCOG01381">
    <property type="taxonomic scope" value="Archaea"/>
</dbReference>
<dbReference type="InterPro" id="IPR050834">
    <property type="entry name" value="Glycosyltransf_2"/>
</dbReference>
<dbReference type="AlphaFoldDB" id="M0D752"/>